<dbReference type="SFLD" id="SFLDG01129">
    <property type="entry name" value="C1.5:_HAD__Beta-PGM__Phosphata"/>
    <property type="match status" value="1"/>
</dbReference>
<dbReference type="Gene3D" id="3.40.50.1000">
    <property type="entry name" value="HAD superfamily/HAD-like"/>
    <property type="match status" value="1"/>
</dbReference>
<organism evidence="1 2">
    <name type="scientific">Gemmata algarum</name>
    <dbReference type="NCBI Taxonomy" id="2975278"/>
    <lineage>
        <taxon>Bacteria</taxon>
        <taxon>Pseudomonadati</taxon>
        <taxon>Planctomycetota</taxon>
        <taxon>Planctomycetia</taxon>
        <taxon>Gemmatales</taxon>
        <taxon>Gemmataceae</taxon>
        <taxon>Gemmata</taxon>
    </lineage>
</organism>
<dbReference type="Proteomes" id="UP001272242">
    <property type="component" value="Unassembled WGS sequence"/>
</dbReference>
<keyword evidence="1" id="KW-0378">Hydrolase</keyword>
<proteinExistence type="predicted"/>
<dbReference type="InterPro" id="IPR041492">
    <property type="entry name" value="HAD_2"/>
</dbReference>
<dbReference type="InterPro" id="IPR050155">
    <property type="entry name" value="HAD-like_hydrolase_sf"/>
</dbReference>
<dbReference type="InterPro" id="IPR036412">
    <property type="entry name" value="HAD-like_sf"/>
</dbReference>
<dbReference type="RefSeq" id="WP_320686257.1">
    <property type="nucleotide sequence ID" value="NZ_JAXBLV010000110.1"/>
</dbReference>
<dbReference type="NCBIfam" id="TIGR01549">
    <property type="entry name" value="HAD-SF-IA-v1"/>
    <property type="match status" value="1"/>
</dbReference>
<dbReference type="GO" id="GO:0016787">
    <property type="term" value="F:hydrolase activity"/>
    <property type="evidence" value="ECO:0007669"/>
    <property type="project" value="UniProtKB-KW"/>
</dbReference>
<dbReference type="PANTHER" id="PTHR43434">
    <property type="entry name" value="PHOSPHOGLYCOLATE PHOSPHATASE"/>
    <property type="match status" value="1"/>
</dbReference>
<dbReference type="SFLD" id="SFLDS00003">
    <property type="entry name" value="Haloacid_Dehalogenase"/>
    <property type="match status" value="1"/>
</dbReference>
<protein>
    <submittedName>
        <fullName evidence="1">HAD-IA family hydrolase</fullName>
    </submittedName>
</protein>
<reference evidence="2" key="1">
    <citation type="journal article" date="2023" name="Mar. Drugs">
        <title>Gemmata algarum, a Novel Planctomycete Isolated from an Algal Mat, Displays Antimicrobial Activity.</title>
        <authorList>
            <person name="Kumar G."/>
            <person name="Kallscheuer N."/>
            <person name="Kashif M."/>
            <person name="Ahamad S."/>
            <person name="Jagadeeshwari U."/>
            <person name="Pannikurungottu S."/>
            <person name="Haufschild T."/>
            <person name="Kabuu M."/>
            <person name="Sasikala C."/>
            <person name="Jogler C."/>
            <person name="Ramana C."/>
        </authorList>
    </citation>
    <scope>NUCLEOTIDE SEQUENCE [LARGE SCALE GENOMIC DNA]</scope>
    <source>
        <strain evidence="2">JC673</strain>
    </source>
</reference>
<dbReference type="InterPro" id="IPR023214">
    <property type="entry name" value="HAD_sf"/>
</dbReference>
<sequence>MPFKLVVWDFDGTLADSLPTATAIFNRLAAEMGLKPVGDLSAARSLPTRQFLRQHGISMWRLPRLVRKYQAAAAEEADRLKLVTGLPEVLAALATSGMKLGILSSNREDNIRRCLRANGVEGRFAFVVGYPRLFGKAKALKRIIRAEQIDHSEVLYVGDELRDIEAAKKVGAKVAAVTWGFHTVELLRSGAPDFVVTTPDELLGIVGRP</sequence>
<dbReference type="Pfam" id="PF13419">
    <property type="entry name" value="HAD_2"/>
    <property type="match status" value="1"/>
</dbReference>
<name>A0ABU5EW92_9BACT</name>
<dbReference type="SUPFAM" id="SSF56784">
    <property type="entry name" value="HAD-like"/>
    <property type="match status" value="1"/>
</dbReference>
<dbReference type="PANTHER" id="PTHR43434:SF13">
    <property type="entry name" value="PHOSPHOGLYCOLATE PHOSPHATASE"/>
    <property type="match status" value="1"/>
</dbReference>
<keyword evidence="2" id="KW-1185">Reference proteome</keyword>
<gene>
    <name evidence="1" type="ORF">R5W23_000502</name>
</gene>
<comment type="caution">
    <text evidence="1">The sequence shown here is derived from an EMBL/GenBank/DDBJ whole genome shotgun (WGS) entry which is preliminary data.</text>
</comment>
<evidence type="ECO:0000313" key="2">
    <source>
        <dbReference type="Proteomes" id="UP001272242"/>
    </source>
</evidence>
<dbReference type="EMBL" id="JAXBLV010000110">
    <property type="protein sequence ID" value="MDY3559509.1"/>
    <property type="molecule type" value="Genomic_DNA"/>
</dbReference>
<dbReference type="Gene3D" id="1.10.150.240">
    <property type="entry name" value="Putative phosphatase, domain 2"/>
    <property type="match status" value="1"/>
</dbReference>
<dbReference type="InterPro" id="IPR006439">
    <property type="entry name" value="HAD-SF_hydro_IA"/>
</dbReference>
<evidence type="ECO:0000313" key="1">
    <source>
        <dbReference type="EMBL" id="MDY3559509.1"/>
    </source>
</evidence>
<dbReference type="InterPro" id="IPR023198">
    <property type="entry name" value="PGP-like_dom2"/>
</dbReference>
<accession>A0ABU5EW92</accession>